<evidence type="ECO:0000313" key="2">
    <source>
        <dbReference type="EMBL" id="GMH22930.1"/>
    </source>
</evidence>
<protein>
    <submittedName>
        <fullName evidence="2">Uncharacterized protein</fullName>
    </submittedName>
</protein>
<feature type="region of interest" description="Disordered" evidence="1">
    <location>
        <begin position="1"/>
        <end position="53"/>
    </location>
</feature>
<comment type="caution">
    <text evidence="2">The sequence shown here is derived from an EMBL/GenBank/DDBJ whole genome shotgun (WGS) entry which is preliminary data.</text>
</comment>
<feature type="compositionally biased region" description="Polar residues" evidence="1">
    <location>
        <begin position="10"/>
        <end position="26"/>
    </location>
</feature>
<reference evidence="2" key="1">
    <citation type="submission" date="2023-05" db="EMBL/GenBank/DDBJ databases">
        <title>Nepenthes gracilis genome sequencing.</title>
        <authorList>
            <person name="Fukushima K."/>
        </authorList>
    </citation>
    <scope>NUCLEOTIDE SEQUENCE</scope>
    <source>
        <strain evidence="2">SING2019-196</strain>
    </source>
</reference>
<keyword evidence="3" id="KW-1185">Reference proteome</keyword>
<dbReference type="AlphaFoldDB" id="A0AAD3T4R0"/>
<organism evidence="2 3">
    <name type="scientific">Nepenthes gracilis</name>
    <name type="common">Slender pitcher plant</name>
    <dbReference type="NCBI Taxonomy" id="150966"/>
    <lineage>
        <taxon>Eukaryota</taxon>
        <taxon>Viridiplantae</taxon>
        <taxon>Streptophyta</taxon>
        <taxon>Embryophyta</taxon>
        <taxon>Tracheophyta</taxon>
        <taxon>Spermatophyta</taxon>
        <taxon>Magnoliopsida</taxon>
        <taxon>eudicotyledons</taxon>
        <taxon>Gunneridae</taxon>
        <taxon>Pentapetalae</taxon>
        <taxon>Caryophyllales</taxon>
        <taxon>Nepenthaceae</taxon>
        <taxon>Nepenthes</taxon>
    </lineage>
</organism>
<dbReference type="EMBL" id="BSYO01000025">
    <property type="protein sequence ID" value="GMH22930.1"/>
    <property type="molecule type" value="Genomic_DNA"/>
</dbReference>
<accession>A0AAD3T4R0</accession>
<evidence type="ECO:0000313" key="3">
    <source>
        <dbReference type="Proteomes" id="UP001279734"/>
    </source>
</evidence>
<dbReference type="Proteomes" id="UP001279734">
    <property type="component" value="Unassembled WGS sequence"/>
</dbReference>
<name>A0AAD3T4R0_NEPGR</name>
<evidence type="ECO:0000256" key="1">
    <source>
        <dbReference type="SAM" id="MobiDB-lite"/>
    </source>
</evidence>
<proteinExistence type="predicted"/>
<sequence>MAKVPKGHQHQAQYTNHPHQGQNPTGTAVHPNQCIKSAANKTPSAQGKPAINLTGGNHHQSILQLLLFYSKFSINCGQPKVPPAPDSARTAELIHQQLSSSFCRRWIPISIGS</sequence>
<gene>
    <name evidence="2" type="ORF">Nepgr_024773</name>
</gene>